<dbReference type="Proteomes" id="UP000093052">
    <property type="component" value="Chromosome"/>
</dbReference>
<keyword evidence="1" id="KW-0472">Membrane</keyword>
<proteinExistence type="predicted"/>
<dbReference type="EMBL" id="CP016622">
    <property type="protein sequence ID" value="ANZ30964.1"/>
    <property type="molecule type" value="Genomic_DNA"/>
</dbReference>
<feature type="transmembrane region" description="Helical" evidence="1">
    <location>
        <begin position="54"/>
        <end position="76"/>
    </location>
</feature>
<accession>A0AAN0YQA7</accession>
<evidence type="ECO:0000313" key="3">
    <source>
        <dbReference type="Proteomes" id="UP000093052"/>
    </source>
</evidence>
<dbReference type="KEGG" id="ptl:AOT13_13160"/>
<reference evidence="3" key="1">
    <citation type="journal article" date="2016" name="Genome Announc.">
        <title>Complete Genome Sequence of Geobacillus thermoglucosidasius NCIMB 11955, the Progenitor of a Bioethanol Production Strain.</title>
        <authorList>
            <person name="Sheng L."/>
            <person name="Zhang Y."/>
            <person name="Minton N.P."/>
        </authorList>
    </citation>
    <scope>NUCLEOTIDE SEQUENCE [LARGE SCALE GENOMIC DNA]</scope>
    <source>
        <strain evidence="3">NCIMB 11955</strain>
    </source>
</reference>
<keyword evidence="1" id="KW-1133">Transmembrane helix</keyword>
<keyword evidence="3" id="KW-1185">Reference proteome</keyword>
<organism evidence="2 3">
    <name type="scientific">Parageobacillus thermoglucosidasius</name>
    <name type="common">Geobacillus thermoglucosidasius</name>
    <dbReference type="NCBI Taxonomy" id="1426"/>
    <lineage>
        <taxon>Bacteria</taxon>
        <taxon>Bacillati</taxon>
        <taxon>Bacillota</taxon>
        <taxon>Bacilli</taxon>
        <taxon>Bacillales</taxon>
        <taxon>Anoxybacillaceae</taxon>
        <taxon>Parageobacillus</taxon>
    </lineage>
</organism>
<dbReference type="GeneID" id="56926386"/>
<dbReference type="AlphaFoldDB" id="A0AAN0YQA7"/>
<keyword evidence="1" id="KW-0812">Transmembrane</keyword>
<evidence type="ECO:0000313" key="2">
    <source>
        <dbReference type="EMBL" id="ANZ30964.1"/>
    </source>
</evidence>
<name>A0AAN0YQA7_PARTM</name>
<protein>
    <submittedName>
        <fullName evidence="2">Uncharacterized protein</fullName>
    </submittedName>
</protein>
<sequence>MKQRIFRMKEYLEDVISIKWLAIGVIFYFYGVMLKKEIVKAAYEKKVYFNNWDITLRLLNDMYLIVYFIIPMVLFFR</sequence>
<evidence type="ECO:0000256" key="1">
    <source>
        <dbReference type="SAM" id="Phobius"/>
    </source>
</evidence>
<dbReference type="RefSeq" id="WP_042386052.1">
    <property type="nucleotide sequence ID" value="NZ_CP012712.1"/>
</dbReference>
<gene>
    <name evidence="2" type="ORF">BCV53_13170</name>
</gene>
<feature type="transmembrane region" description="Helical" evidence="1">
    <location>
        <begin position="12"/>
        <end position="34"/>
    </location>
</feature>